<accession>A0A931I2D1</accession>
<dbReference type="GO" id="GO:0016020">
    <property type="term" value="C:membrane"/>
    <property type="evidence" value="ECO:0007669"/>
    <property type="project" value="TreeGrafter"/>
</dbReference>
<dbReference type="InterPro" id="IPR045357">
    <property type="entry name" value="Aminopeptidase_N-like_N"/>
</dbReference>
<dbReference type="Pfam" id="PF17900">
    <property type="entry name" value="Peptidase_M1_N"/>
    <property type="match status" value="1"/>
</dbReference>
<keyword evidence="9" id="KW-0378">Hydrolase</keyword>
<dbReference type="GO" id="GO:0042277">
    <property type="term" value="F:peptide binding"/>
    <property type="evidence" value="ECO:0007669"/>
    <property type="project" value="TreeGrafter"/>
</dbReference>
<evidence type="ECO:0000259" key="14">
    <source>
        <dbReference type="Pfam" id="PF17900"/>
    </source>
</evidence>
<evidence type="ECO:0000256" key="6">
    <source>
        <dbReference type="ARBA" id="ARBA00022438"/>
    </source>
</evidence>
<dbReference type="EC" id="3.4.11.2" evidence="4"/>
<dbReference type="InterPro" id="IPR014782">
    <property type="entry name" value="Peptidase_M1_dom"/>
</dbReference>
<dbReference type="PRINTS" id="PR00756">
    <property type="entry name" value="ALADIPTASE"/>
</dbReference>
<dbReference type="AlphaFoldDB" id="A0A931I2D1"/>
<comment type="caution">
    <text evidence="15">The sequence shown here is derived from an EMBL/GenBank/DDBJ whole genome shotgun (WGS) entry which is preliminary data.</text>
</comment>
<keyword evidence="6" id="KW-0031">Aminopeptidase</keyword>
<dbReference type="InterPro" id="IPR050344">
    <property type="entry name" value="Peptidase_M1_aminopeptidases"/>
</dbReference>
<evidence type="ECO:0000259" key="13">
    <source>
        <dbReference type="Pfam" id="PF01433"/>
    </source>
</evidence>
<dbReference type="CDD" id="cd09603">
    <property type="entry name" value="M1_APN_like"/>
    <property type="match status" value="1"/>
</dbReference>
<dbReference type="GO" id="GO:0008270">
    <property type="term" value="F:zinc ion binding"/>
    <property type="evidence" value="ECO:0007669"/>
    <property type="project" value="InterPro"/>
</dbReference>
<dbReference type="GO" id="GO:0005737">
    <property type="term" value="C:cytoplasm"/>
    <property type="evidence" value="ECO:0007669"/>
    <property type="project" value="TreeGrafter"/>
</dbReference>
<feature type="signal peptide" evidence="12">
    <location>
        <begin position="1"/>
        <end position="24"/>
    </location>
</feature>
<name>A0A931I2D1_9HYPH</name>
<evidence type="ECO:0000256" key="8">
    <source>
        <dbReference type="ARBA" id="ARBA00022723"/>
    </source>
</evidence>
<dbReference type="GO" id="GO:0016285">
    <property type="term" value="F:alanyl aminopeptidase activity"/>
    <property type="evidence" value="ECO:0007669"/>
    <property type="project" value="UniProtKB-EC"/>
</dbReference>
<dbReference type="Pfam" id="PF01433">
    <property type="entry name" value="Peptidase_M1"/>
    <property type="match status" value="1"/>
</dbReference>
<comment type="catalytic activity">
    <reaction evidence="1">
        <text>Release of an N-terminal amino acid, Xaa-|-Yaa- from a peptide, amide or arylamide. Xaa is preferably Ala, but may be most amino acids including Pro (slow action). When a terminal hydrophobic residue is followed by a prolyl residue, the two may be released as an intact Xaa-Pro dipeptide.</text>
        <dbReference type="EC" id="3.4.11.2"/>
    </reaction>
</comment>
<comment type="similarity">
    <text evidence="3">Belongs to the peptidase M1 family.</text>
</comment>
<evidence type="ECO:0000256" key="1">
    <source>
        <dbReference type="ARBA" id="ARBA00000098"/>
    </source>
</evidence>
<feature type="domain" description="Peptidase M1 membrane alanine aminopeptidase" evidence="13">
    <location>
        <begin position="301"/>
        <end position="445"/>
    </location>
</feature>
<dbReference type="RefSeq" id="WP_197312061.1">
    <property type="nucleotide sequence ID" value="NZ_JADZLT010000052.1"/>
</dbReference>
<keyword evidence="10" id="KW-0862">Zinc</keyword>
<dbReference type="SUPFAM" id="SSF63737">
    <property type="entry name" value="Leukotriene A4 hydrolase N-terminal domain"/>
    <property type="match status" value="1"/>
</dbReference>
<evidence type="ECO:0000256" key="10">
    <source>
        <dbReference type="ARBA" id="ARBA00022833"/>
    </source>
</evidence>
<evidence type="ECO:0000256" key="3">
    <source>
        <dbReference type="ARBA" id="ARBA00010136"/>
    </source>
</evidence>
<keyword evidence="8" id="KW-0479">Metal-binding</keyword>
<gene>
    <name evidence="15" type="ORF">I5731_14195</name>
</gene>
<dbReference type="GO" id="GO:0005615">
    <property type="term" value="C:extracellular space"/>
    <property type="evidence" value="ECO:0007669"/>
    <property type="project" value="TreeGrafter"/>
</dbReference>
<dbReference type="Proteomes" id="UP000631694">
    <property type="component" value="Unassembled WGS sequence"/>
</dbReference>
<evidence type="ECO:0000256" key="12">
    <source>
        <dbReference type="SAM" id="SignalP"/>
    </source>
</evidence>
<dbReference type="SUPFAM" id="SSF55486">
    <property type="entry name" value="Metalloproteases ('zincins'), catalytic domain"/>
    <property type="match status" value="1"/>
</dbReference>
<dbReference type="PANTHER" id="PTHR11533:SF174">
    <property type="entry name" value="PUROMYCIN-SENSITIVE AMINOPEPTIDASE-RELATED"/>
    <property type="match status" value="1"/>
</dbReference>
<dbReference type="Gene3D" id="2.60.40.1730">
    <property type="entry name" value="tricorn interacting facor f3 domain"/>
    <property type="match status" value="1"/>
</dbReference>
<proteinExistence type="inferred from homology"/>
<evidence type="ECO:0000256" key="7">
    <source>
        <dbReference type="ARBA" id="ARBA00022670"/>
    </source>
</evidence>
<evidence type="ECO:0000313" key="15">
    <source>
        <dbReference type="EMBL" id="MBH0238980.1"/>
    </source>
</evidence>
<evidence type="ECO:0000256" key="5">
    <source>
        <dbReference type="ARBA" id="ARBA00015611"/>
    </source>
</evidence>
<dbReference type="PANTHER" id="PTHR11533">
    <property type="entry name" value="PROTEASE M1 ZINC METALLOPROTEASE"/>
    <property type="match status" value="1"/>
</dbReference>
<sequence>MPISKTAAALATALSLATIAPASAIDDFFPEFGNEGIDVLHYDLALDVKVSPHVLTGRATLDIVALQQLSSFTLDLAGFDVLRVRINGTPAAFSRVGDKLEITPASPIQPQRRFKVVIVYRGEPTPIQDPTAPGDPDYLLGWFKYQTGTYALSEPVGASTFYPANDEPDDKATFRIAVTAERPLIGVANGAPQSIRAVSNNRREFVWEMDEPMTTWLATVHVNRYAVRQDVSATGIPLRLYTTNATPRADIAGYEAVKGMLEWMTAYVGPYPFDSYGQIVVDDPALYYALETQAMSTFPVGAAYQSIVTHELAHQWFGNSVSVKEWRDLWLAEGFATYFEVLFPHRYNTRAFEAEMQGLYNFAVRTNLGSAVVERGDQIFSNRTYVRGALTLFALRQTVGESVFKRIVRAWASQNVNGSVTSADFIDTAEAISGNPDVRPLLDAWIFQQPVPPLPGASAIAAADTATTATVPDIVGLACGGNNKRAHVVKCDVAATE</sequence>
<protein>
    <recommendedName>
        <fullName evidence="5">Aminopeptidase N</fullName>
        <ecNumber evidence="4">3.4.11.2</ecNumber>
    </recommendedName>
</protein>
<dbReference type="InterPro" id="IPR027268">
    <property type="entry name" value="Peptidase_M4/M1_CTD_sf"/>
</dbReference>
<keyword evidence="11" id="KW-0482">Metalloprotease</keyword>
<dbReference type="InterPro" id="IPR042097">
    <property type="entry name" value="Aminopeptidase_N-like_N_sf"/>
</dbReference>
<dbReference type="InterPro" id="IPR001930">
    <property type="entry name" value="Peptidase_M1"/>
</dbReference>
<comment type="cofactor">
    <cofactor evidence="2">
        <name>Zn(2+)</name>
        <dbReference type="ChEBI" id="CHEBI:29105"/>
    </cofactor>
</comment>
<reference evidence="15" key="1">
    <citation type="submission" date="2020-12" db="EMBL/GenBank/DDBJ databases">
        <title>Methylobrevis albus sp. nov., isolated from fresh water lack sediment.</title>
        <authorList>
            <person name="Zou Q."/>
        </authorList>
    </citation>
    <scope>NUCLEOTIDE SEQUENCE</scope>
    <source>
        <strain evidence="15">L22</strain>
    </source>
</reference>
<keyword evidence="16" id="KW-1185">Reference proteome</keyword>
<evidence type="ECO:0000256" key="4">
    <source>
        <dbReference type="ARBA" id="ARBA00012564"/>
    </source>
</evidence>
<dbReference type="GO" id="GO:0043171">
    <property type="term" value="P:peptide catabolic process"/>
    <property type="evidence" value="ECO:0007669"/>
    <property type="project" value="TreeGrafter"/>
</dbReference>
<feature type="domain" description="Aminopeptidase N-like N-terminal" evidence="14">
    <location>
        <begin position="40"/>
        <end position="217"/>
    </location>
</feature>
<feature type="chain" id="PRO_5037162200" description="Aminopeptidase N" evidence="12">
    <location>
        <begin position="25"/>
        <end position="497"/>
    </location>
</feature>
<keyword evidence="7" id="KW-0645">Protease</keyword>
<dbReference type="GO" id="GO:0006508">
    <property type="term" value="P:proteolysis"/>
    <property type="evidence" value="ECO:0007669"/>
    <property type="project" value="UniProtKB-KW"/>
</dbReference>
<evidence type="ECO:0000256" key="9">
    <source>
        <dbReference type="ARBA" id="ARBA00022801"/>
    </source>
</evidence>
<keyword evidence="12" id="KW-0732">Signal</keyword>
<organism evidence="15 16">
    <name type="scientific">Methylobrevis albus</name>
    <dbReference type="NCBI Taxonomy" id="2793297"/>
    <lineage>
        <taxon>Bacteria</taxon>
        <taxon>Pseudomonadati</taxon>
        <taxon>Pseudomonadota</taxon>
        <taxon>Alphaproteobacteria</taxon>
        <taxon>Hyphomicrobiales</taxon>
        <taxon>Pleomorphomonadaceae</taxon>
        <taxon>Methylobrevis</taxon>
    </lineage>
</organism>
<dbReference type="GO" id="GO:0070006">
    <property type="term" value="F:metalloaminopeptidase activity"/>
    <property type="evidence" value="ECO:0007669"/>
    <property type="project" value="TreeGrafter"/>
</dbReference>
<evidence type="ECO:0000256" key="2">
    <source>
        <dbReference type="ARBA" id="ARBA00001947"/>
    </source>
</evidence>
<dbReference type="Gene3D" id="1.10.390.10">
    <property type="entry name" value="Neutral Protease Domain 2"/>
    <property type="match status" value="1"/>
</dbReference>
<evidence type="ECO:0000313" key="16">
    <source>
        <dbReference type="Proteomes" id="UP000631694"/>
    </source>
</evidence>
<dbReference type="EMBL" id="JADZLT010000052">
    <property type="protein sequence ID" value="MBH0238980.1"/>
    <property type="molecule type" value="Genomic_DNA"/>
</dbReference>
<evidence type="ECO:0000256" key="11">
    <source>
        <dbReference type="ARBA" id="ARBA00023049"/>
    </source>
</evidence>